<evidence type="ECO:0000259" key="3">
    <source>
        <dbReference type="Pfam" id="PF00656"/>
    </source>
</evidence>
<comment type="similarity">
    <text evidence="1">Belongs to the peptidase C14B family.</text>
</comment>
<dbReference type="EMBL" id="JASJQH010000002">
    <property type="protein sequence ID" value="KAK9768879.1"/>
    <property type="molecule type" value="Genomic_DNA"/>
</dbReference>
<name>A0ABR2X513_9FUNG</name>
<evidence type="ECO:0000256" key="1">
    <source>
        <dbReference type="ARBA" id="ARBA00009005"/>
    </source>
</evidence>
<keyword evidence="5" id="KW-1185">Reference proteome</keyword>
<reference evidence="4 5" key="1">
    <citation type="submission" date="2023-04" db="EMBL/GenBank/DDBJ databases">
        <title>Genome of Basidiobolus ranarum AG-B5.</title>
        <authorList>
            <person name="Stajich J.E."/>
            <person name="Carter-House D."/>
            <person name="Gryganskyi A."/>
        </authorList>
    </citation>
    <scope>NUCLEOTIDE SEQUENCE [LARGE SCALE GENOMIC DNA]</scope>
    <source>
        <strain evidence="4 5">AG-B5</strain>
    </source>
</reference>
<dbReference type="PANTHER" id="PTHR48104:SF30">
    <property type="entry name" value="METACASPASE-1"/>
    <property type="match status" value="1"/>
</dbReference>
<sequence>MFGNLSETLKKQAGEYLQNQAQGLFGGQQNQSQGSQQPQNDGQGHSIAPAGTSFVQNPNQNGGSYVGEANGEQFSISDCRGNKRALFIGINYPNTSAQLKGCINDVNNIMNFIMNNYGFSSQNCLVLTDDQQDPSKIPTRNNILLGMKWLVEGAQSGDSLFFHYSGHGGSVQDTDGDEVDGKDETIYPADHEQAGVIHDDEMHALMVKNLPSGCRLTSIFDSCHSGTVLDLPFTYKCSGEIEVICEDSRKEAAMSLFKAGLSYSRGDTAGALNLAKEGLGFLFRPPSNKEAQKKTEETRKSNADVIQFAGCRDDQTSADANINNQPTGAMSYALVTVLSQNRNITYSQLLQSLRDILKSKYSQIPQMSAGRPMDMNTMFTM</sequence>
<feature type="compositionally biased region" description="Low complexity" evidence="2">
    <location>
        <begin position="27"/>
        <end position="44"/>
    </location>
</feature>
<evidence type="ECO:0000313" key="4">
    <source>
        <dbReference type="EMBL" id="KAK9768879.1"/>
    </source>
</evidence>
<dbReference type="InterPro" id="IPR011600">
    <property type="entry name" value="Pept_C14_caspase"/>
</dbReference>
<dbReference type="Pfam" id="PF00656">
    <property type="entry name" value="Peptidase_C14"/>
    <property type="match status" value="1"/>
</dbReference>
<feature type="compositionally biased region" description="Polar residues" evidence="2">
    <location>
        <begin position="53"/>
        <end position="63"/>
    </location>
</feature>
<comment type="caution">
    <text evidence="4">The sequence shown here is derived from an EMBL/GenBank/DDBJ whole genome shotgun (WGS) entry which is preliminary data.</text>
</comment>
<evidence type="ECO:0000256" key="2">
    <source>
        <dbReference type="SAM" id="MobiDB-lite"/>
    </source>
</evidence>
<feature type="domain" description="Peptidase C14 caspase" evidence="3">
    <location>
        <begin position="83"/>
        <end position="369"/>
    </location>
</feature>
<proteinExistence type="inferred from homology"/>
<dbReference type="Proteomes" id="UP001479436">
    <property type="component" value="Unassembled WGS sequence"/>
</dbReference>
<dbReference type="PANTHER" id="PTHR48104">
    <property type="entry name" value="METACASPASE-4"/>
    <property type="match status" value="1"/>
</dbReference>
<accession>A0ABR2X513</accession>
<feature type="region of interest" description="Disordered" evidence="2">
    <location>
        <begin position="26"/>
        <end position="67"/>
    </location>
</feature>
<protein>
    <recommendedName>
        <fullName evidence="3">Peptidase C14 caspase domain-containing protein</fullName>
    </recommendedName>
</protein>
<organism evidence="4 5">
    <name type="scientific">Basidiobolus ranarum</name>
    <dbReference type="NCBI Taxonomy" id="34480"/>
    <lineage>
        <taxon>Eukaryota</taxon>
        <taxon>Fungi</taxon>
        <taxon>Fungi incertae sedis</taxon>
        <taxon>Zoopagomycota</taxon>
        <taxon>Entomophthoromycotina</taxon>
        <taxon>Basidiobolomycetes</taxon>
        <taxon>Basidiobolales</taxon>
        <taxon>Basidiobolaceae</taxon>
        <taxon>Basidiobolus</taxon>
    </lineage>
</organism>
<evidence type="ECO:0000313" key="5">
    <source>
        <dbReference type="Proteomes" id="UP001479436"/>
    </source>
</evidence>
<dbReference type="Gene3D" id="3.40.50.12660">
    <property type="match status" value="2"/>
</dbReference>
<gene>
    <name evidence="4" type="ORF">K7432_000110</name>
</gene>
<dbReference type="InterPro" id="IPR050452">
    <property type="entry name" value="Metacaspase"/>
</dbReference>